<dbReference type="AlphaFoldDB" id="A0A2T7FZF4"/>
<evidence type="ECO:0000256" key="6">
    <source>
        <dbReference type="ARBA" id="ARBA00023136"/>
    </source>
</evidence>
<dbReference type="RefSeq" id="WP_108639595.1">
    <property type="nucleotide sequence ID" value="NZ_QCYG01000002.1"/>
</dbReference>
<feature type="transmembrane region" description="Helical" evidence="7">
    <location>
        <begin position="43"/>
        <end position="61"/>
    </location>
</feature>
<keyword evidence="6 7" id="KW-0472">Membrane</keyword>
<dbReference type="InterPro" id="IPR007353">
    <property type="entry name" value="DUF421"/>
</dbReference>
<evidence type="ECO:0000256" key="1">
    <source>
        <dbReference type="ARBA" id="ARBA00004651"/>
    </source>
</evidence>
<dbReference type="PANTHER" id="PTHR34582">
    <property type="entry name" value="UPF0702 TRANSMEMBRANE PROTEIN YCAP"/>
    <property type="match status" value="1"/>
</dbReference>
<proteinExistence type="inferred from homology"/>
<evidence type="ECO:0000256" key="5">
    <source>
        <dbReference type="ARBA" id="ARBA00022989"/>
    </source>
</evidence>
<evidence type="ECO:0000259" key="8">
    <source>
        <dbReference type="Pfam" id="PF04239"/>
    </source>
</evidence>
<organism evidence="9 10">
    <name type="scientific">Thalassorhabdomicrobium marinisediminis</name>
    <dbReference type="NCBI Taxonomy" id="2170577"/>
    <lineage>
        <taxon>Bacteria</taxon>
        <taxon>Pseudomonadati</taxon>
        <taxon>Pseudomonadota</taxon>
        <taxon>Alphaproteobacteria</taxon>
        <taxon>Rhodobacterales</taxon>
        <taxon>Paracoccaceae</taxon>
        <taxon>Thalassorhabdomicrobium</taxon>
    </lineage>
</organism>
<comment type="similarity">
    <text evidence="2">Belongs to the UPF0702 family.</text>
</comment>
<dbReference type="Pfam" id="PF04239">
    <property type="entry name" value="DUF421"/>
    <property type="match status" value="1"/>
</dbReference>
<keyword evidence="5 7" id="KW-1133">Transmembrane helix</keyword>
<dbReference type="Gene3D" id="3.30.240.20">
    <property type="entry name" value="bsu07140 like domains"/>
    <property type="match status" value="1"/>
</dbReference>
<dbReference type="GO" id="GO:0005886">
    <property type="term" value="C:plasma membrane"/>
    <property type="evidence" value="ECO:0007669"/>
    <property type="project" value="UniProtKB-SubCell"/>
</dbReference>
<keyword evidence="3" id="KW-1003">Cell membrane</keyword>
<dbReference type="PANTHER" id="PTHR34582:SF6">
    <property type="entry name" value="UPF0702 TRANSMEMBRANE PROTEIN YCAP"/>
    <property type="match status" value="1"/>
</dbReference>
<name>A0A2T7FZF4_9RHOB</name>
<gene>
    <name evidence="9" type="ORF">DC363_02660</name>
</gene>
<dbReference type="Proteomes" id="UP000244817">
    <property type="component" value="Unassembled WGS sequence"/>
</dbReference>
<evidence type="ECO:0000313" key="9">
    <source>
        <dbReference type="EMBL" id="PVA07553.1"/>
    </source>
</evidence>
<feature type="transmembrane region" description="Helical" evidence="7">
    <location>
        <begin position="12"/>
        <end position="31"/>
    </location>
</feature>
<evidence type="ECO:0000256" key="4">
    <source>
        <dbReference type="ARBA" id="ARBA00022692"/>
    </source>
</evidence>
<keyword evidence="10" id="KW-1185">Reference proteome</keyword>
<reference evidence="9 10" key="1">
    <citation type="submission" date="2018-04" db="EMBL/GenBank/DDBJ databases">
        <title>Pelagivirga bohaiensis gen. nov., sp. nov., a bacterium isolated from the Bohai Sea.</title>
        <authorList>
            <person name="Ji X."/>
        </authorList>
    </citation>
    <scope>NUCLEOTIDE SEQUENCE [LARGE SCALE GENOMIC DNA]</scope>
    <source>
        <strain evidence="9 10">BH-SD16</strain>
    </source>
</reference>
<accession>A0A2T7FZF4</accession>
<comment type="caution">
    <text evidence="9">The sequence shown here is derived from an EMBL/GenBank/DDBJ whole genome shotgun (WGS) entry which is preliminary data.</text>
</comment>
<sequence>MFTDFLPLDLVLRGLLLSLVALIWVITVVRIVGLRAFSKMTPFDFISTVACGSMLAAAVQSTTWTSYVQAIFGIAGLLAAQVAFAVLRQHSDAATDVMHNTPVILMRNGVINEKALRLTRTARTDLIAKLREANALEIDRVQAVVLETTGDIAVLHGDHFDERLLEGVKTID</sequence>
<protein>
    <submittedName>
        <fullName evidence="9">DUF421 domain-containing protein</fullName>
    </submittedName>
</protein>
<dbReference type="EMBL" id="QCYG01000002">
    <property type="protein sequence ID" value="PVA07553.1"/>
    <property type="molecule type" value="Genomic_DNA"/>
</dbReference>
<keyword evidence="4 7" id="KW-0812">Transmembrane</keyword>
<evidence type="ECO:0000313" key="10">
    <source>
        <dbReference type="Proteomes" id="UP000244817"/>
    </source>
</evidence>
<evidence type="ECO:0000256" key="2">
    <source>
        <dbReference type="ARBA" id="ARBA00006448"/>
    </source>
</evidence>
<evidence type="ECO:0000256" key="3">
    <source>
        <dbReference type="ARBA" id="ARBA00022475"/>
    </source>
</evidence>
<evidence type="ECO:0000256" key="7">
    <source>
        <dbReference type="SAM" id="Phobius"/>
    </source>
</evidence>
<feature type="domain" description="YetF C-terminal" evidence="8">
    <location>
        <begin position="90"/>
        <end position="157"/>
    </location>
</feature>
<feature type="transmembrane region" description="Helical" evidence="7">
    <location>
        <begin position="67"/>
        <end position="87"/>
    </location>
</feature>
<comment type="subcellular location">
    <subcellularLocation>
        <location evidence="1">Cell membrane</location>
        <topology evidence="1">Multi-pass membrane protein</topology>
    </subcellularLocation>
</comment>
<dbReference type="OrthoDB" id="9793799at2"/>
<dbReference type="InterPro" id="IPR023090">
    <property type="entry name" value="UPF0702_alpha/beta_dom_sf"/>
</dbReference>